<evidence type="ECO:0000313" key="3">
    <source>
        <dbReference type="Proteomes" id="UP000230233"/>
    </source>
</evidence>
<feature type="compositionally biased region" description="Low complexity" evidence="1">
    <location>
        <begin position="23"/>
        <end position="34"/>
    </location>
</feature>
<proteinExistence type="predicted"/>
<gene>
    <name evidence="2" type="ORF">B9Z55_028485</name>
</gene>
<protein>
    <submittedName>
        <fullName evidence="2">Uncharacterized protein</fullName>
    </submittedName>
</protein>
<reference evidence="3" key="1">
    <citation type="submission" date="2017-10" db="EMBL/GenBank/DDBJ databases">
        <title>Rapid genome shrinkage in a self-fertile nematode reveals novel sperm competition proteins.</title>
        <authorList>
            <person name="Yin D."/>
            <person name="Schwarz E.M."/>
            <person name="Thomas C.G."/>
            <person name="Felde R.L."/>
            <person name="Korf I.F."/>
            <person name="Cutter A.D."/>
            <person name="Schartner C.M."/>
            <person name="Ralston E.J."/>
            <person name="Meyer B.J."/>
            <person name="Haag E.S."/>
        </authorList>
    </citation>
    <scope>NUCLEOTIDE SEQUENCE [LARGE SCALE GENOMIC DNA]</scope>
    <source>
        <strain evidence="3">JU1422</strain>
    </source>
</reference>
<organism evidence="2 3">
    <name type="scientific">Caenorhabditis nigoni</name>
    <dbReference type="NCBI Taxonomy" id="1611254"/>
    <lineage>
        <taxon>Eukaryota</taxon>
        <taxon>Metazoa</taxon>
        <taxon>Ecdysozoa</taxon>
        <taxon>Nematoda</taxon>
        <taxon>Chromadorea</taxon>
        <taxon>Rhabditida</taxon>
        <taxon>Rhabditina</taxon>
        <taxon>Rhabditomorpha</taxon>
        <taxon>Rhabditoidea</taxon>
        <taxon>Rhabditidae</taxon>
        <taxon>Peloderinae</taxon>
        <taxon>Caenorhabditis</taxon>
    </lineage>
</organism>
<accession>A0A2G5SBS1</accession>
<name>A0A2G5SBS1_9PELO</name>
<feature type="compositionally biased region" description="Polar residues" evidence="1">
    <location>
        <begin position="36"/>
        <end position="48"/>
    </location>
</feature>
<dbReference type="EMBL" id="PDUG01000024">
    <property type="protein sequence ID" value="PIC12346.1"/>
    <property type="molecule type" value="Genomic_DNA"/>
</dbReference>
<dbReference type="AlphaFoldDB" id="A0A2G5SBS1"/>
<dbReference type="Proteomes" id="UP000230233">
    <property type="component" value="Unassembled WGS sequence"/>
</dbReference>
<comment type="caution">
    <text evidence="2">The sequence shown here is derived from an EMBL/GenBank/DDBJ whole genome shotgun (WGS) entry which is preliminary data.</text>
</comment>
<feature type="region of interest" description="Disordered" evidence="1">
    <location>
        <begin position="23"/>
        <end position="74"/>
    </location>
</feature>
<evidence type="ECO:0000256" key="1">
    <source>
        <dbReference type="SAM" id="MobiDB-lite"/>
    </source>
</evidence>
<evidence type="ECO:0000313" key="2">
    <source>
        <dbReference type="EMBL" id="PIC12346.1"/>
    </source>
</evidence>
<keyword evidence="3" id="KW-1185">Reference proteome</keyword>
<feature type="compositionally biased region" description="Basic and acidic residues" evidence="1">
    <location>
        <begin position="52"/>
        <end position="63"/>
    </location>
</feature>
<feature type="compositionally biased region" description="Polar residues" evidence="1">
    <location>
        <begin position="64"/>
        <end position="74"/>
    </location>
</feature>
<sequence>MLGRNRKTLLKVGKLPRNWVALPPRATAHTAPTPFVNPTQRDGTSPNSIDDTIDRITRGDDTRVGQSSTRKIPRRNQSGWTKLEKNWEMFSRPFYQWILKDIKLELFPK</sequence>